<evidence type="ECO:0000259" key="1">
    <source>
        <dbReference type="Pfam" id="PF03732"/>
    </source>
</evidence>
<reference evidence="2" key="1">
    <citation type="journal article" date="2025" name="Foods">
        <title>Unveiling the Microbial Signatures of Arabica Coffee Cherries: Insights into Ripeness Specific Diversity, Functional Traits, and Implications for Quality and Safety.</title>
        <authorList>
            <consortium name="RefSeq"/>
            <person name="Tenea G.N."/>
            <person name="Cifuentes V."/>
            <person name="Reyes P."/>
            <person name="Cevallos-Vallejos M."/>
        </authorList>
    </citation>
    <scope>NUCLEOTIDE SEQUENCE [LARGE SCALE GENOMIC DNA]</scope>
</reference>
<accession>A0A6P6T138</accession>
<organism evidence="2 3">
    <name type="scientific">Coffea arabica</name>
    <name type="common">Arabian coffee</name>
    <dbReference type="NCBI Taxonomy" id="13443"/>
    <lineage>
        <taxon>Eukaryota</taxon>
        <taxon>Viridiplantae</taxon>
        <taxon>Streptophyta</taxon>
        <taxon>Embryophyta</taxon>
        <taxon>Tracheophyta</taxon>
        <taxon>Spermatophyta</taxon>
        <taxon>Magnoliopsida</taxon>
        <taxon>eudicotyledons</taxon>
        <taxon>Gunneridae</taxon>
        <taxon>Pentapetalae</taxon>
        <taxon>asterids</taxon>
        <taxon>lamiids</taxon>
        <taxon>Gentianales</taxon>
        <taxon>Rubiaceae</taxon>
        <taxon>Ixoroideae</taxon>
        <taxon>Gardenieae complex</taxon>
        <taxon>Bertiereae - Coffeeae clade</taxon>
        <taxon>Coffeeae</taxon>
        <taxon>Coffea</taxon>
    </lineage>
</organism>
<dbReference type="Pfam" id="PF03732">
    <property type="entry name" value="Retrotrans_gag"/>
    <property type="match status" value="1"/>
</dbReference>
<protein>
    <recommendedName>
        <fullName evidence="1">Retrotransposon gag domain-containing protein</fullName>
    </recommendedName>
</protein>
<dbReference type="Proteomes" id="UP001652660">
    <property type="component" value="Chromosome 10c"/>
</dbReference>
<gene>
    <name evidence="3" type="primary">LOC113696600</name>
</gene>
<sequence length="224" mass="26196">MTNILARLVEQQGQTPVNQPRDPEIGEDRTLKRFQKFSPPKFLGGPDSELVVRWLEIMINIFAALNYMEDRQVNFSIFQFEGPTRAWWNVIRAKWERKWITWTWLNFVREFNEKYLPLIVQEKREDDFIRLLPGGLSLSEYETQFTKLSKFAPELIVAEQRSVRRFVQGLNVEIQEALAAAQINTFTEVFKKAQWIEIARTQVKAFHARKKGVSSGDCDSPTSP</sequence>
<proteinExistence type="predicted"/>
<name>A0A6P6T138_COFAR</name>
<dbReference type="AlphaFoldDB" id="A0A6P6T138"/>
<feature type="domain" description="Retrotransposon gag" evidence="1">
    <location>
        <begin position="77"/>
        <end position="171"/>
    </location>
</feature>
<dbReference type="OrthoDB" id="1936908at2759"/>
<dbReference type="InterPro" id="IPR005162">
    <property type="entry name" value="Retrotrans_gag_dom"/>
</dbReference>
<dbReference type="GeneID" id="113696600"/>
<reference evidence="3" key="2">
    <citation type="submission" date="2025-08" db="UniProtKB">
        <authorList>
            <consortium name="RefSeq"/>
        </authorList>
    </citation>
    <scope>IDENTIFICATION</scope>
    <source>
        <tissue evidence="3">Leaves</tissue>
    </source>
</reference>
<evidence type="ECO:0000313" key="2">
    <source>
        <dbReference type="Proteomes" id="UP001652660"/>
    </source>
</evidence>
<dbReference type="RefSeq" id="XP_027071790.1">
    <property type="nucleotide sequence ID" value="XM_027215989.1"/>
</dbReference>
<evidence type="ECO:0000313" key="3">
    <source>
        <dbReference type="RefSeq" id="XP_027071790.1"/>
    </source>
</evidence>
<keyword evidence="2" id="KW-1185">Reference proteome</keyword>